<keyword evidence="1" id="KW-0732">Signal</keyword>
<comment type="caution">
    <text evidence="2">The sequence shown here is derived from an EMBL/GenBank/DDBJ whole genome shotgun (WGS) entry which is preliminary data.</text>
</comment>
<proteinExistence type="predicted"/>
<dbReference type="AlphaFoldDB" id="A0A9P0MEU4"/>
<evidence type="ECO:0000313" key="2">
    <source>
        <dbReference type="EMBL" id="CAH2012808.1"/>
    </source>
</evidence>
<feature type="chain" id="PRO_5040122040" evidence="1">
    <location>
        <begin position="22"/>
        <end position="113"/>
    </location>
</feature>
<keyword evidence="3" id="KW-1185">Reference proteome</keyword>
<feature type="signal peptide" evidence="1">
    <location>
        <begin position="1"/>
        <end position="21"/>
    </location>
</feature>
<protein>
    <submittedName>
        <fullName evidence="2">Uncharacterized protein</fullName>
    </submittedName>
</protein>
<gene>
    <name evidence="2" type="ORF">ACAOBT_LOCUS33025</name>
</gene>
<evidence type="ECO:0000256" key="1">
    <source>
        <dbReference type="SAM" id="SignalP"/>
    </source>
</evidence>
<name>A0A9P0MEU4_ACAOB</name>
<accession>A0A9P0MEU4</accession>
<dbReference type="Proteomes" id="UP001152888">
    <property type="component" value="Unassembled WGS sequence"/>
</dbReference>
<reference evidence="2" key="1">
    <citation type="submission" date="2022-03" db="EMBL/GenBank/DDBJ databases">
        <authorList>
            <person name="Sayadi A."/>
        </authorList>
    </citation>
    <scope>NUCLEOTIDE SEQUENCE</scope>
</reference>
<organism evidence="2 3">
    <name type="scientific">Acanthoscelides obtectus</name>
    <name type="common">Bean weevil</name>
    <name type="synonym">Bruchus obtectus</name>
    <dbReference type="NCBI Taxonomy" id="200917"/>
    <lineage>
        <taxon>Eukaryota</taxon>
        <taxon>Metazoa</taxon>
        <taxon>Ecdysozoa</taxon>
        <taxon>Arthropoda</taxon>
        <taxon>Hexapoda</taxon>
        <taxon>Insecta</taxon>
        <taxon>Pterygota</taxon>
        <taxon>Neoptera</taxon>
        <taxon>Endopterygota</taxon>
        <taxon>Coleoptera</taxon>
        <taxon>Polyphaga</taxon>
        <taxon>Cucujiformia</taxon>
        <taxon>Chrysomeloidea</taxon>
        <taxon>Chrysomelidae</taxon>
        <taxon>Bruchinae</taxon>
        <taxon>Bruchini</taxon>
        <taxon>Acanthoscelides</taxon>
    </lineage>
</organism>
<dbReference type="OrthoDB" id="6694653at2759"/>
<evidence type="ECO:0000313" key="3">
    <source>
        <dbReference type="Proteomes" id="UP001152888"/>
    </source>
</evidence>
<sequence length="113" mass="13358">MNFEMYLSYFVLLVALVSTNCERNNPSCSCWEGYKAEYNQNGYQCVALSEFHIMPCNMPKAPKCLCSGKVSNILKDRTGTWCTRYKNGAEFRRWPCENTREWDEFFKKYPDFI</sequence>
<dbReference type="EMBL" id="CAKOFQ010008220">
    <property type="protein sequence ID" value="CAH2012808.1"/>
    <property type="molecule type" value="Genomic_DNA"/>
</dbReference>